<dbReference type="InterPro" id="IPR051433">
    <property type="entry name" value="CIBP"/>
</dbReference>
<dbReference type="SMART" id="SM00054">
    <property type="entry name" value="EFh"/>
    <property type="match status" value="2"/>
</dbReference>
<protein>
    <submittedName>
        <fullName evidence="6">Calcium and integrin-binding 1-like</fullName>
    </submittedName>
</protein>
<dbReference type="Proteomes" id="UP000276133">
    <property type="component" value="Unassembled WGS sequence"/>
</dbReference>
<keyword evidence="2" id="KW-0677">Repeat</keyword>
<evidence type="ECO:0000256" key="4">
    <source>
        <dbReference type="ARBA" id="ARBA00022842"/>
    </source>
</evidence>
<dbReference type="GO" id="GO:0000287">
    <property type="term" value="F:magnesium ion binding"/>
    <property type="evidence" value="ECO:0007669"/>
    <property type="project" value="TreeGrafter"/>
</dbReference>
<dbReference type="FunFam" id="1.10.238.10:FF:000035">
    <property type="entry name" value="Calcium and integrin-binding family member 2"/>
    <property type="match status" value="1"/>
</dbReference>
<evidence type="ECO:0000256" key="3">
    <source>
        <dbReference type="ARBA" id="ARBA00022837"/>
    </source>
</evidence>
<dbReference type="InterPro" id="IPR002048">
    <property type="entry name" value="EF_hand_dom"/>
</dbReference>
<dbReference type="GO" id="GO:0007229">
    <property type="term" value="P:integrin-mediated signaling pathway"/>
    <property type="evidence" value="ECO:0007669"/>
    <property type="project" value="UniProtKB-KW"/>
</dbReference>
<name>A0A3M7R0M3_BRAPC</name>
<evidence type="ECO:0000259" key="5">
    <source>
        <dbReference type="PROSITE" id="PS50222"/>
    </source>
</evidence>
<gene>
    <name evidence="6" type="ORF">BpHYR1_004109</name>
</gene>
<evidence type="ECO:0000256" key="1">
    <source>
        <dbReference type="ARBA" id="ARBA00022723"/>
    </source>
</evidence>
<dbReference type="PANTHER" id="PTHR45791:SF1">
    <property type="entry name" value="CALCIUM AND INTEGRIN BINDING FAMILY MEMBER 1"/>
    <property type="match status" value="1"/>
</dbReference>
<reference evidence="6 7" key="1">
    <citation type="journal article" date="2018" name="Sci. Rep.">
        <title>Genomic signatures of local adaptation to the degree of environmental predictability in rotifers.</title>
        <authorList>
            <person name="Franch-Gras L."/>
            <person name="Hahn C."/>
            <person name="Garcia-Roger E.M."/>
            <person name="Carmona M.J."/>
            <person name="Serra M."/>
            <person name="Gomez A."/>
        </authorList>
    </citation>
    <scope>NUCLEOTIDE SEQUENCE [LARGE SCALE GENOMIC DNA]</scope>
    <source>
        <strain evidence="6">HYR1</strain>
    </source>
</reference>
<keyword evidence="4" id="KW-0460">Magnesium</keyword>
<organism evidence="6 7">
    <name type="scientific">Brachionus plicatilis</name>
    <name type="common">Marine rotifer</name>
    <name type="synonym">Brachionus muelleri</name>
    <dbReference type="NCBI Taxonomy" id="10195"/>
    <lineage>
        <taxon>Eukaryota</taxon>
        <taxon>Metazoa</taxon>
        <taxon>Spiralia</taxon>
        <taxon>Gnathifera</taxon>
        <taxon>Rotifera</taxon>
        <taxon>Eurotatoria</taxon>
        <taxon>Monogononta</taxon>
        <taxon>Pseudotrocha</taxon>
        <taxon>Ploima</taxon>
        <taxon>Brachionidae</taxon>
        <taxon>Brachionus</taxon>
    </lineage>
</organism>
<keyword evidence="6" id="KW-0401">Integrin</keyword>
<dbReference type="AlphaFoldDB" id="A0A3M7R0M3"/>
<keyword evidence="1" id="KW-0479">Metal-binding</keyword>
<feature type="domain" description="EF-hand" evidence="5">
    <location>
        <begin position="144"/>
        <end position="179"/>
    </location>
</feature>
<dbReference type="Pfam" id="PF13499">
    <property type="entry name" value="EF-hand_7"/>
    <property type="match status" value="1"/>
</dbReference>
<dbReference type="OrthoDB" id="114727at2759"/>
<evidence type="ECO:0000256" key="2">
    <source>
        <dbReference type="ARBA" id="ARBA00022737"/>
    </source>
</evidence>
<proteinExistence type="predicted"/>
<dbReference type="EMBL" id="REGN01004524">
    <property type="protein sequence ID" value="RNA17142.1"/>
    <property type="molecule type" value="Genomic_DNA"/>
</dbReference>
<dbReference type="InterPro" id="IPR011992">
    <property type="entry name" value="EF-hand-dom_pair"/>
</dbReference>
<comment type="caution">
    <text evidence="6">The sequence shown here is derived from an EMBL/GenBank/DDBJ whole genome shotgun (WGS) entry which is preliminary data.</text>
</comment>
<dbReference type="Gene3D" id="1.10.238.10">
    <property type="entry name" value="EF-hand"/>
    <property type="match status" value="2"/>
</dbReference>
<evidence type="ECO:0000313" key="7">
    <source>
        <dbReference type="Proteomes" id="UP000276133"/>
    </source>
</evidence>
<dbReference type="PROSITE" id="PS50222">
    <property type="entry name" value="EF_HAND_2"/>
    <property type="match status" value="1"/>
</dbReference>
<keyword evidence="7" id="KW-1185">Reference proteome</keyword>
<dbReference type="PROSITE" id="PS00018">
    <property type="entry name" value="EF_HAND_1"/>
    <property type="match status" value="1"/>
</dbReference>
<sequence length="182" mass="21600">MGSNHSAFQSEENKAKLAEYQKFTYLKTYEIFKCYEAFEKVAKKPRGKFEDWTIDEEKFREFDQFKNNPFLDRIFEVFSNGDGAMSFEHYLNMMSVFSDSCPTDVKAKYAFRIYDFKNSHHLDQEDIGSLIEKITVKQNFSEDFKNIIIKKIFEEADIDGNDQISLEEFNHIANKYSNDFQK</sequence>
<dbReference type="PANTHER" id="PTHR45791">
    <property type="entry name" value="CALCIUM AND INTEGRIN BINDING FAMILY MEMBER 2"/>
    <property type="match status" value="1"/>
</dbReference>
<dbReference type="SUPFAM" id="SSF47473">
    <property type="entry name" value="EF-hand"/>
    <property type="match status" value="1"/>
</dbReference>
<dbReference type="InterPro" id="IPR018247">
    <property type="entry name" value="EF_Hand_1_Ca_BS"/>
</dbReference>
<keyword evidence="3" id="KW-0106">Calcium</keyword>
<accession>A0A3M7R0M3</accession>
<dbReference type="STRING" id="10195.A0A3M7R0M3"/>
<dbReference type="GO" id="GO:0005509">
    <property type="term" value="F:calcium ion binding"/>
    <property type="evidence" value="ECO:0007669"/>
    <property type="project" value="InterPro"/>
</dbReference>
<evidence type="ECO:0000313" key="6">
    <source>
        <dbReference type="EMBL" id="RNA17142.1"/>
    </source>
</evidence>